<keyword evidence="3" id="KW-1185">Reference proteome</keyword>
<comment type="caution">
    <text evidence="2">The sequence shown here is derived from an EMBL/GenBank/DDBJ whole genome shotgun (WGS) entry which is preliminary data.</text>
</comment>
<evidence type="ECO:0000313" key="3">
    <source>
        <dbReference type="Proteomes" id="UP000265800"/>
    </source>
</evidence>
<name>A0A399EGA6_9DEIN</name>
<dbReference type="PROSITE" id="PS51257">
    <property type="entry name" value="PROKAR_LIPOPROTEIN"/>
    <property type="match status" value="1"/>
</dbReference>
<dbReference type="AlphaFoldDB" id="A0A399EGA6"/>
<keyword evidence="1" id="KW-0732">Signal</keyword>
<dbReference type="Proteomes" id="UP000265800">
    <property type="component" value="Unassembled WGS sequence"/>
</dbReference>
<dbReference type="OrthoDB" id="26072at2"/>
<evidence type="ECO:0000256" key="1">
    <source>
        <dbReference type="SAM" id="SignalP"/>
    </source>
</evidence>
<gene>
    <name evidence="2" type="ORF">Mlute_02604</name>
</gene>
<reference evidence="2 3" key="1">
    <citation type="submission" date="2018-08" db="EMBL/GenBank/DDBJ databases">
        <title>Meiothermus luteus KCTC 52599 genome sequencing project.</title>
        <authorList>
            <person name="Da Costa M.S."/>
            <person name="Albuquerque L."/>
            <person name="Raposo P."/>
            <person name="Froufe H.J.C."/>
            <person name="Barroso C.S."/>
            <person name="Egas C."/>
        </authorList>
    </citation>
    <scope>NUCLEOTIDE SEQUENCE [LARGE SCALE GENOMIC DNA]</scope>
    <source>
        <strain evidence="2 3">KCTC 52599</strain>
    </source>
</reference>
<dbReference type="EMBL" id="QWKZ01000123">
    <property type="protein sequence ID" value="RIH82100.1"/>
    <property type="molecule type" value="Genomic_DNA"/>
</dbReference>
<feature type="signal peptide" evidence="1">
    <location>
        <begin position="1"/>
        <end position="22"/>
    </location>
</feature>
<evidence type="ECO:0000313" key="2">
    <source>
        <dbReference type="EMBL" id="RIH82100.1"/>
    </source>
</evidence>
<evidence type="ECO:0008006" key="4">
    <source>
        <dbReference type="Google" id="ProtNLM"/>
    </source>
</evidence>
<proteinExistence type="predicted"/>
<sequence>MKKPIALMVVALVLSGCSNFVADFGIPTVRFNPVSAGPTASGYEVVFEVQSLPGSPSATLLQVNLSGSLTATIGSSVPECPPSTAADDCPKLTKTLTFASNPGLLAITGYVAQSLSGTLRTVTLPAQVIINQ</sequence>
<protein>
    <recommendedName>
        <fullName evidence="4">Lipoprotein</fullName>
    </recommendedName>
</protein>
<feature type="chain" id="PRO_5017225877" description="Lipoprotein" evidence="1">
    <location>
        <begin position="23"/>
        <end position="132"/>
    </location>
</feature>
<dbReference type="RefSeq" id="WP_119361111.1">
    <property type="nucleotide sequence ID" value="NZ_QWKZ01000123.1"/>
</dbReference>
<accession>A0A399EGA6</accession>
<organism evidence="2 3">
    <name type="scientific">Meiothermus luteus</name>
    <dbReference type="NCBI Taxonomy" id="2026184"/>
    <lineage>
        <taxon>Bacteria</taxon>
        <taxon>Thermotogati</taxon>
        <taxon>Deinococcota</taxon>
        <taxon>Deinococci</taxon>
        <taxon>Thermales</taxon>
        <taxon>Thermaceae</taxon>
        <taxon>Meiothermus</taxon>
    </lineage>
</organism>